<dbReference type="SUPFAM" id="SSF110014">
    <property type="entry name" value="Her-1"/>
    <property type="match status" value="1"/>
</dbReference>
<proteinExistence type="predicted"/>
<name>A0A454XKV8_PRIPA</name>
<dbReference type="Proteomes" id="UP000005239">
    <property type="component" value="Unassembled WGS sequence"/>
</dbReference>
<gene>
    <name evidence="1" type="primary">WBGene00099156</name>
</gene>
<evidence type="ECO:0000313" key="1">
    <source>
        <dbReference type="EnsemblMetazoa" id="PPA09602.1"/>
    </source>
</evidence>
<dbReference type="InterPro" id="IPR043108">
    <property type="entry name" value="Her-1_C"/>
</dbReference>
<accession>A0A8R1Y7U6</accession>
<dbReference type="PANTHER" id="PTHR37979">
    <property type="entry name" value="PROTEIN HER-1"/>
    <property type="match status" value="1"/>
</dbReference>
<dbReference type="InterPro" id="IPR015313">
    <property type="entry name" value="Her-1"/>
</dbReference>
<protein>
    <submittedName>
        <fullName evidence="1">Uncharacterized protein</fullName>
    </submittedName>
</protein>
<sequence length="256" mass="28720">MGIRGSPMIVLILTLASAAALNKKFSAVAEKCCPAAAFQCCYNAIDFNLRLSCAQIPDVNRTDNEMIRCVQTELHGENDTMETGIGHLGCCQTFKNDQTDPRSMCYVTCRFFLHTPSFNSSEKLYMIEECRLTNPLYTCFNDCRTVHNENKAKGEMLTMYNETELCASYRKKKEEIPSTPTPLDEVQFNQIAEDEPTPVDVEQTTPVTQKVARPPLIDYKAGTIAGLPATPLERFFNKVADLIDLEGHLKDLLDLE</sequence>
<reference evidence="1" key="2">
    <citation type="submission" date="2022-06" db="UniProtKB">
        <authorList>
            <consortium name="EnsemblMetazoa"/>
        </authorList>
    </citation>
    <scope>IDENTIFICATION</scope>
    <source>
        <strain evidence="1">PS312</strain>
    </source>
</reference>
<dbReference type="Gene3D" id="1.10.150.360">
    <property type="match status" value="1"/>
</dbReference>
<dbReference type="EnsemblMetazoa" id="PPA09602.1">
    <property type="protein sequence ID" value="PPA09602.1"/>
    <property type="gene ID" value="WBGene00099156"/>
</dbReference>
<evidence type="ECO:0000313" key="2">
    <source>
        <dbReference type="Proteomes" id="UP000005239"/>
    </source>
</evidence>
<dbReference type="GO" id="GO:0030238">
    <property type="term" value="P:male sex determination"/>
    <property type="evidence" value="ECO:0000318"/>
    <property type="project" value="GO_Central"/>
</dbReference>
<organism evidence="1 2">
    <name type="scientific">Pristionchus pacificus</name>
    <name type="common">Parasitic nematode worm</name>
    <dbReference type="NCBI Taxonomy" id="54126"/>
    <lineage>
        <taxon>Eukaryota</taxon>
        <taxon>Metazoa</taxon>
        <taxon>Ecdysozoa</taxon>
        <taxon>Nematoda</taxon>
        <taxon>Chromadorea</taxon>
        <taxon>Rhabditida</taxon>
        <taxon>Rhabditina</taxon>
        <taxon>Diplogasteromorpha</taxon>
        <taxon>Diplogasteroidea</taxon>
        <taxon>Neodiplogasteridae</taxon>
        <taxon>Pristionchus</taxon>
    </lineage>
</organism>
<reference evidence="2" key="1">
    <citation type="journal article" date="2008" name="Nat. Genet.">
        <title>The Pristionchus pacificus genome provides a unique perspective on nematode lifestyle and parasitism.</title>
        <authorList>
            <person name="Dieterich C."/>
            <person name="Clifton S.W."/>
            <person name="Schuster L.N."/>
            <person name="Chinwalla A."/>
            <person name="Delehaunty K."/>
            <person name="Dinkelacker I."/>
            <person name="Fulton L."/>
            <person name="Fulton R."/>
            <person name="Godfrey J."/>
            <person name="Minx P."/>
            <person name="Mitreva M."/>
            <person name="Roeseler W."/>
            <person name="Tian H."/>
            <person name="Witte H."/>
            <person name="Yang S.P."/>
            <person name="Wilson R.K."/>
            <person name="Sommer R.J."/>
        </authorList>
    </citation>
    <scope>NUCLEOTIDE SEQUENCE [LARGE SCALE GENOMIC DNA]</scope>
    <source>
        <strain evidence="2">PS312</strain>
    </source>
</reference>
<dbReference type="GO" id="GO:0005576">
    <property type="term" value="C:extracellular region"/>
    <property type="evidence" value="ECO:0000318"/>
    <property type="project" value="GO_Central"/>
</dbReference>
<dbReference type="InterPro" id="IPR036341">
    <property type="entry name" value="Her-1_sf"/>
</dbReference>
<dbReference type="Pfam" id="PF09232">
    <property type="entry name" value="Caenor_Her-1"/>
    <property type="match status" value="1"/>
</dbReference>
<dbReference type="GO" id="GO:0005102">
    <property type="term" value="F:signaling receptor binding"/>
    <property type="evidence" value="ECO:0000318"/>
    <property type="project" value="GO_Central"/>
</dbReference>
<dbReference type="Gene3D" id="1.10.150.370">
    <property type="entry name" value="Caenorhabditis elegans Her-1, C-terminal domain"/>
    <property type="match status" value="1"/>
</dbReference>
<dbReference type="AlphaFoldDB" id="A0A454XKV8"/>
<keyword evidence="2" id="KW-1185">Reference proteome</keyword>
<accession>A0A454XKV8</accession>
<dbReference type="PANTHER" id="PTHR37979:SF1">
    <property type="entry name" value="PROTEIN HER-1"/>
    <property type="match status" value="1"/>
</dbReference>